<proteinExistence type="predicted"/>
<accession>A0ABT6KS26</accession>
<dbReference type="Proteomes" id="UP001160130">
    <property type="component" value="Unassembled WGS sequence"/>
</dbReference>
<dbReference type="RefSeq" id="WP_280830143.1">
    <property type="nucleotide sequence ID" value="NZ_JARXVE010000001.1"/>
</dbReference>
<feature type="domain" description="TPR repeat" evidence="2">
    <location>
        <begin position="198"/>
        <end position="408"/>
    </location>
</feature>
<protein>
    <recommendedName>
        <fullName evidence="2">TPR repeat domain-containing protein</fullName>
    </recommendedName>
</protein>
<evidence type="ECO:0000256" key="1">
    <source>
        <dbReference type="SAM" id="MobiDB-lite"/>
    </source>
</evidence>
<evidence type="ECO:0000313" key="4">
    <source>
        <dbReference type="Proteomes" id="UP001160130"/>
    </source>
</evidence>
<dbReference type="Pfam" id="PF23275">
    <property type="entry name" value="TPR_23"/>
    <property type="match status" value="1"/>
</dbReference>
<feature type="region of interest" description="Disordered" evidence="1">
    <location>
        <begin position="162"/>
        <end position="185"/>
    </location>
</feature>
<sequence length="743" mass="79632">MTLSMADVDQWQPEQIDEVADALAERARAGGQTAQDLRGLHDMATWEGQAGEAAKHAIEKSAASLETSAQNDFLTSMATKKSAQDVRTVKNDLKAIVDYAVAQPAVPINLDTNTVTKPDTTGWDDEDIKTLNDKIAELEDRIVAMLATATETDSDLGRVMQAAAGGDPQTPTEQGSGDGHSVRDGQLTPEELARLKENATLTPEQLHALARGELVLPASQLEYLNSMARSMDGMNIQQTRAMMDNLDKTNPGASRDLMNAMQMLSDPKVKAAGADWKGGLDRLPDGIKNVAQGLPEDRGNIHVGDRQDLAAIMMKGSPEFMHGTDLDRSVLKQTEQLLKGAPAGTFEKGWEHSADLALKPLLEAAGRDHWAVHDLVAGADGKSPNNEFISNALRHQWDDGGAAAGALVQGLAPVATDATQLDAATRAGETVFAFDKYIVDHPTEFTNMFDRVPMAPGEVGTPDVQGDQTFGKAHPELVQALAKANAPFLDDMMKHDWDNTHGFGNLETTTDENGNLVDRGDANMPKTRDLLSTLNSDPVAASTLKGAVEGHHLGFQNDYVNSLANHDTPDVDALRADGRLQGLNDVAVSQSGAQQAANDYAQAVLEHEQKAARWEALTTIGGSVPHVSDALDAIGKVPGADGLLQDMFGAGDAPKAPDAPHIPLQQSGPNLYQIAEQLYKSDYGDKNIFPNGFPTYEAYEADMEGDVRNKVEQYLGDRVTGDLTKSEVAYQGTLPHDPPKAGQ</sequence>
<reference evidence="3 4" key="1">
    <citation type="submission" date="2023-04" db="EMBL/GenBank/DDBJ databases">
        <title>Forest soil microbial communities from Buena Vista Peninsula, Colon Province, Panama.</title>
        <authorList>
            <person name="Bouskill N."/>
        </authorList>
    </citation>
    <scope>NUCLEOTIDE SEQUENCE [LARGE SCALE GENOMIC DNA]</scope>
    <source>
        <strain evidence="3 4">AC80</strain>
    </source>
</reference>
<gene>
    <name evidence="3" type="ORF">M2272_000050</name>
</gene>
<keyword evidence="4" id="KW-1185">Reference proteome</keyword>
<comment type="caution">
    <text evidence="3">The sequence shown here is derived from an EMBL/GenBank/DDBJ whole genome shotgun (WGS) entry which is preliminary data.</text>
</comment>
<evidence type="ECO:0000259" key="2">
    <source>
        <dbReference type="Pfam" id="PF23275"/>
    </source>
</evidence>
<dbReference type="EMBL" id="JARXVE010000001">
    <property type="protein sequence ID" value="MDH6193429.1"/>
    <property type="molecule type" value="Genomic_DNA"/>
</dbReference>
<organism evidence="3 4">
    <name type="scientific">Mycolicibacterium frederiksbergense</name>
    <dbReference type="NCBI Taxonomy" id="117567"/>
    <lineage>
        <taxon>Bacteria</taxon>
        <taxon>Bacillati</taxon>
        <taxon>Actinomycetota</taxon>
        <taxon>Actinomycetes</taxon>
        <taxon>Mycobacteriales</taxon>
        <taxon>Mycobacteriaceae</taxon>
        <taxon>Mycolicibacterium</taxon>
    </lineage>
</organism>
<evidence type="ECO:0000313" key="3">
    <source>
        <dbReference type="EMBL" id="MDH6193429.1"/>
    </source>
</evidence>
<name>A0ABT6KS26_9MYCO</name>
<dbReference type="InterPro" id="IPR057037">
    <property type="entry name" value="TPR_rep_actino"/>
</dbReference>